<evidence type="ECO:0000256" key="2">
    <source>
        <dbReference type="ARBA" id="ARBA00022692"/>
    </source>
</evidence>
<dbReference type="SMART" id="SM00382">
    <property type="entry name" value="AAA"/>
    <property type="match status" value="1"/>
</dbReference>
<dbReference type="PROSITE" id="PS00211">
    <property type="entry name" value="ABC_TRANSPORTER_1"/>
    <property type="match status" value="1"/>
</dbReference>
<dbReference type="GO" id="GO:0005524">
    <property type="term" value="F:ATP binding"/>
    <property type="evidence" value="ECO:0007669"/>
    <property type="project" value="UniProtKB-KW"/>
</dbReference>
<dbReference type="Gene3D" id="3.40.50.300">
    <property type="entry name" value="P-loop containing nucleotide triphosphate hydrolases"/>
    <property type="match status" value="1"/>
</dbReference>
<evidence type="ECO:0000256" key="8">
    <source>
        <dbReference type="SAM" id="Phobius"/>
    </source>
</evidence>
<keyword evidence="6 8" id="KW-0472">Membrane</keyword>
<feature type="transmembrane region" description="Helical" evidence="8">
    <location>
        <begin position="61"/>
        <end position="78"/>
    </location>
</feature>
<gene>
    <name evidence="11" type="ORF">Asera_53670</name>
</gene>
<dbReference type="AlphaFoldDB" id="A0A810L7W1"/>
<evidence type="ECO:0000256" key="1">
    <source>
        <dbReference type="ARBA" id="ARBA00004651"/>
    </source>
</evidence>
<evidence type="ECO:0000256" key="7">
    <source>
        <dbReference type="SAM" id="MobiDB-lite"/>
    </source>
</evidence>
<keyword evidence="12" id="KW-1185">Reference proteome</keyword>
<dbReference type="OrthoDB" id="9806127at2"/>
<dbReference type="SUPFAM" id="SSF90123">
    <property type="entry name" value="ABC transporter transmembrane region"/>
    <property type="match status" value="1"/>
</dbReference>
<dbReference type="PROSITE" id="PS50893">
    <property type="entry name" value="ABC_TRANSPORTER_2"/>
    <property type="match status" value="1"/>
</dbReference>
<dbReference type="InterPro" id="IPR014216">
    <property type="entry name" value="ABC_transptr_CydD"/>
</dbReference>
<proteinExistence type="predicted"/>
<keyword evidence="4" id="KW-0067">ATP-binding</keyword>
<dbReference type="SUPFAM" id="SSF52540">
    <property type="entry name" value="P-loop containing nucleoside triphosphate hydrolases"/>
    <property type="match status" value="1"/>
</dbReference>
<dbReference type="NCBIfam" id="TIGR02857">
    <property type="entry name" value="CydD"/>
    <property type="match status" value="1"/>
</dbReference>
<accession>A0A810L7W1</accession>
<dbReference type="Proteomes" id="UP000680750">
    <property type="component" value="Chromosome"/>
</dbReference>
<dbReference type="InterPro" id="IPR027417">
    <property type="entry name" value="P-loop_NTPase"/>
</dbReference>
<evidence type="ECO:0000256" key="3">
    <source>
        <dbReference type="ARBA" id="ARBA00022741"/>
    </source>
</evidence>
<evidence type="ECO:0000256" key="6">
    <source>
        <dbReference type="ARBA" id="ARBA00023136"/>
    </source>
</evidence>
<dbReference type="InterPro" id="IPR003593">
    <property type="entry name" value="AAA+_ATPase"/>
</dbReference>
<feature type="transmembrane region" description="Helical" evidence="8">
    <location>
        <begin position="244"/>
        <end position="272"/>
    </location>
</feature>
<dbReference type="InterPro" id="IPR017871">
    <property type="entry name" value="ABC_transporter-like_CS"/>
</dbReference>
<feature type="domain" description="ABC transmembrane type-1" evidence="10">
    <location>
        <begin position="25"/>
        <end position="307"/>
    </location>
</feature>
<dbReference type="Pfam" id="PF00005">
    <property type="entry name" value="ABC_tran"/>
    <property type="match status" value="1"/>
</dbReference>
<dbReference type="RefSeq" id="WP_084130875.1">
    <property type="nucleotide sequence ID" value="NZ_AP023354.1"/>
</dbReference>
<comment type="subcellular location">
    <subcellularLocation>
        <location evidence="1">Cell membrane</location>
        <topology evidence="1">Multi-pass membrane protein</topology>
    </subcellularLocation>
</comment>
<dbReference type="InterPro" id="IPR036640">
    <property type="entry name" value="ABC1_TM_sf"/>
</dbReference>
<dbReference type="PROSITE" id="PS50929">
    <property type="entry name" value="ABC_TM1F"/>
    <property type="match status" value="1"/>
</dbReference>
<dbReference type="GO" id="GO:0016887">
    <property type="term" value="F:ATP hydrolysis activity"/>
    <property type="evidence" value="ECO:0007669"/>
    <property type="project" value="InterPro"/>
</dbReference>
<evidence type="ECO:0008006" key="13">
    <source>
        <dbReference type="Google" id="ProtNLM"/>
    </source>
</evidence>
<dbReference type="InterPro" id="IPR039421">
    <property type="entry name" value="Type_1_exporter"/>
</dbReference>
<feature type="compositionally biased region" description="Low complexity" evidence="7">
    <location>
        <begin position="605"/>
        <end position="618"/>
    </location>
</feature>
<evidence type="ECO:0000256" key="5">
    <source>
        <dbReference type="ARBA" id="ARBA00022989"/>
    </source>
</evidence>
<dbReference type="PANTHER" id="PTHR24221:SF590">
    <property type="entry name" value="COMPONENT LINKED WITH THE ASSEMBLY OF CYTOCHROME' TRANSPORT TRANSMEMBRANE ATP-BINDING PROTEIN ABC TRANSPORTER CYDD-RELATED"/>
    <property type="match status" value="1"/>
</dbReference>
<reference evidence="11" key="1">
    <citation type="submission" date="2020-08" db="EMBL/GenBank/DDBJ databases">
        <title>Whole genome shotgun sequence of Actinocatenispora sera NBRC 101916.</title>
        <authorList>
            <person name="Komaki H."/>
            <person name="Tamura T."/>
        </authorList>
    </citation>
    <scope>NUCLEOTIDE SEQUENCE</scope>
    <source>
        <strain evidence="11">NBRC 101916</strain>
    </source>
</reference>
<feature type="domain" description="ABC transporter" evidence="9">
    <location>
        <begin position="375"/>
        <end position="616"/>
    </location>
</feature>
<feature type="transmembrane region" description="Helical" evidence="8">
    <location>
        <begin position="165"/>
        <end position="183"/>
    </location>
</feature>
<dbReference type="EMBL" id="AP023354">
    <property type="protein sequence ID" value="BCJ31259.1"/>
    <property type="molecule type" value="Genomic_DNA"/>
</dbReference>
<dbReference type="InterPro" id="IPR011527">
    <property type="entry name" value="ABC1_TM_dom"/>
</dbReference>
<feature type="transmembrane region" description="Helical" evidence="8">
    <location>
        <begin position="21"/>
        <end position="49"/>
    </location>
</feature>
<keyword evidence="5 8" id="KW-1133">Transmembrane helix</keyword>
<evidence type="ECO:0000259" key="10">
    <source>
        <dbReference type="PROSITE" id="PS50929"/>
    </source>
</evidence>
<dbReference type="GO" id="GO:0042883">
    <property type="term" value="P:cysteine transport"/>
    <property type="evidence" value="ECO:0007669"/>
    <property type="project" value="InterPro"/>
</dbReference>
<evidence type="ECO:0000313" key="12">
    <source>
        <dbReference type="Proteomes" id="UP000680750"/>
    </source>
</evidence>
<sequence length="653" mass="66804">MSGNRTRARVGRLPEVRRLLAVGWLAATGLAVLTVAQLELLARLIVAVIDSGGTVLGGRGVAGLAMALAGVTVARAVLAGCREALAGRTAARATAALRHRVLAAAQQLGPHWVSGRRTGELVALTDRGIDALTPYLRDYLPQLALAAAVPVAVLIRLCWADPTSALVVAATLPLIPLFGALAGRQARFATRRQWRRLSVLSGHFLDTVLGLPTLRAFGRAGAHAVRLRAVADAHRRATMTALRVAFLTSLVLELVAALSLALLAVPIGLRLLAGELDLRTALIVLLLAPEAYLPLRALGARFHAGAAGLAAADDAFAVLDTAATAPAVPAAGRAGAVDGDRVGVADGGRVGAASIGAVGGGARRARRAGPGSVLVRCEDVTVRYPGRDGPALCGFELTVAVGDRLVLTGPSGVGKSTVLALVLGFVRPTRGRVLLGGRDLAAMDRTELAGWRARLGWLPQRPRLFAGTLAANVALGAPGADEARIRRAIRAAALGEVVAGLPAGLHTMLGENGYGLSAGQRQRVALARALCRDAPLLLLDEPTARLDTATEAAVLAAAARLPADRTLLAVAHRPAAIAAARPVPLLPPMTGADRASPLRPEPAAPDRAASGQAADARAVSPPEAVGVDRAVPSPAAPHHPVAAAPGTDLAELR</sequence>
<dbReference type="Gene3D" id="1.20.1560.10">
    <property type="entry name" value="ABC transporter type 1, transmembrane domain"/>
    <property type="match status" value="1"/>
</dbReference>
<keyword evidence="2 8" id="KW-0812">Transmembrane</keyword>
<organism evidence="11 12">
    <name type="scientific">Actinocatenispora sera</name>
    <dbReference type="NCBI Taxonomy" id="390989"/>
    <lineage>
        <taxon>Bacteria</taxon>
        <taxon>Bacillati</taxon>
        <taxon>Actinomycetota</taxon>
        <taxon>Actinomycetes</taxon>
        <taxon>Micromonosporales</taxon>
        <taxon>Micromonosporaceae</taxon>
        <taxon>Actinocatenispora</taxon>
    </lineage>
</organism>
<evidence type="ECO:0000259" key="9">
    <source>
        <dbReference type="PROSITE" id="PS50893"/>
    </source>
</evidence>
<dbReference type="PANTHER" id="PTHR24221">
    <property type="entry name" value="ATP-BINDING CASSETTE SUB-FAMILY B"/>
    <property type="match status" value="1"/>
</dbReference>
<dbReference type="KEGG" id="aser:Asera_53670"/>
<feature type="transmembrane region" description="Helical" evidence="8">
    <location>
        <begin position="139"/>
        <end position="159"/>
    </location>
</feature>
<dbReference type="CDD" id="cd18584">
    <property type="entry name" value="ABC_6TM_AarD_CydD"/>
    <property type="match status" value="1"/>
</dbReference>
<dbReference type="GO" id="GO:0005886">
    <property type="term" value="C:plasma membrane"/>
    <property type="evidence" value="ECO:0007669"/>
    <property type="project" value="UniProtKB-SubCell"/>
</dbReference>
<name>A0A810L7W1_9ACTN</name>
<keyword evidence="3" id="KW-0547">Nucleotide-binding</keyword>
<dbReference type="Pfam" id="PF00664">
    <property type="entry name" value="ABC_membrane"/>
    <property type="match status" value="1"/>
</dbReference>
<dbReference type="InterPro" id="IPR003439">
    <property type="entry name" value="ABC_transporter-like_ATP-bd"/>
</dbReference>
<evidence type="ECO:0000313" key="11">
    <source>
        <dbReference type="EMBL" id="BCJ31259.1"/>
    </source>
</evidence>
<feature type="compositionally biased region" description="Low complexity" evidence="7">
    <location>
        <begin position="630"/>
        <end position="645"/>
    </location>
</feature>
<dbReference type="GO" id="GO:0140359">
    <property type="term" value="F:ABC-type transporter activity"/>
    <property type="evidence" value="ECO:0007669"/>
    <property type="project" value="InterPro"/>
</dbReference>
<feature type="region of interest" description="Disordered" evidence="7">
    <location>
        <begin position="586"/>
        <end position="653"/>
    </location>
</feature>
<protein>
    <recommendedName>
        <fullName evidence="13">ATP-binding cassette subfamily C protein CydD</fullName>
    </recommendedName>
</protein>
<evidence type="ECO:0000256" key="4">
    <source>
        <dbReference type="ARBA" id="ARBA00022840"/>
    </source>
</evidence>